<comment type="similarity">
    <text evidence="7">Belongs to the binding-protein-dependent transport system permease family.</text>
</comment>
<name>B8CZU4_HALOH</name>
<dbReference type="InterPro" id="IPR035906">
    <property type="entry name" value="MetI-like_sf"/>
</dbReference>
<evidence type="ECO:0000256" key="5">
    <source>
        <dbReference type="ARBA" id="ARBA00022989"/>
    </source>
</evidence>
<proteinExistence type="inferred from homology"/>
<comment type="subcellular location">
    <subcellularLocation>
        <location evidence="1 7">Cell membrane</location>
        <topology evidence="1 7">Multi-pass membrane protein</topology>
    </subcellularLocation>
</comment>
<evidence type="ECO:0000256" key="7">
    <source>
        <dbReference type="RuleBase" id="RU363032"/>
    </source>
</evidence>
<organism evidence="9 10">
    <name type="scientific">Halothermothrix orenii (strain H 168 / OCM 544 / DSM 9562)</name>
    <dbReference type="NCBI Taxonomy" id="373903"/>
    <lineage>
        <taxon>Bacteria</taxon>
        <taxon>Bacillati</taxon>
        <taxon>Bacillota</taxon>
        <taxon>Clostridia</taxon>
        <taxon>Halanaerobiales</taxon>
        <taxon>Halothermotrichaceae</taxon>
        <taxon>Halothermothrix</taxon>
    </lineage>
</organism>
<dbReference type="Proteomes" id="UP000000719">
    <property type="component" value="Chromosome"/>
</dbReference>
<evidence type="ECO:0000313" key="9">
    <source>
        <dbReference type="EMBL" id="ACL70796.1"/>
    </source>
</evidence>
<keyword evidence="3" id="KW-1003">Cell membrane</keyword>
<keyword evidence="5 7" id="KW-1133">Transmembrane helix</keyword>
<dbReference type="GO" id="GO:0055085">
    <property type="term" value="P:transmembrane transport"/>
    <property type="evidence" value="ECO:0007669"/>
    <property type="project" value="InterPro"/>
</dbReference>
<dbReference type="GO" id="GO:0005886">
    <property type="term" value="C:plasma membrane"/>
    <property type="evidence" value="ECO:0007669"/>
    <property type="project" value="UniProtKB-SubCell"/>
</dbReference>
<feature type="transmembrane region" description="Helical" evidence="7">
    <location>
        <begin position="9"/>
        <end position="33"/>
    </location>
</feature>
<dbReference type="EMBL" id="CP001098">
    <property type="protein sequence ID" value="ACL70796.1"/>
    <property type="molecule type" value="Genomic_DNA"/>
</dbReference>
<feature type="transmembrane region" description="Helical" evidence="7">
    <location>
        <begin position="259"/>
        <end position="281"/>
    </location>
</feature>
<dbReference type="PANTHER" id="PTHR30193">
    <property type="entry name" value="ABC TRANSPORTER PERMEASE PROTEIN"/>
    <property type="match status" value="1"/>
</dbReference>
<evidence type="ECO:0000256" key="1">
    <source>
        <dbReference type="ARBA" id="ARBA00004651"/>
    </source>
</evidence>
<accession>B8CZU4</accession>
<feature type="domain" description="ABC transmembrane type-1" evidence="8">
    <location>
        <begin position="66"/>
        <end position="282"/>
    </location>
</feature>
<dbReference type="eggNOG" id="COG1175">
    <property type="taxonomic scope" value="Bacteria"/>
</dbReference>
<evidence type="ECO:0000256" key="6">
    <source>
        <dbReference type="ARBA" id="ARBA00023136"/>
    </source>
</evidence>
<dbReference type="PANTHER" id="PTHR30193:SF37">
    <property type="entry name" value="INNER MEMBRANE ABC TRANSPORTER PERMEASE PROTEIN YCJO"/>
    <property type="match status" value="1"/>
</dbReference>
<evidence type="ECO:0000256" key="2">
    <source>
        <dbReference type="ARBA" id="ARBA00022448"/>
    </source>
</evidence>
<feature type="transmembrane region" description="Helical" evidence="7">
    <location>
        <begin position="103"/>
        <end position="123"/>
    </location>
</feature>
<gene>
    <name evidence="9" type="ordered locus">Hore_20510</name>
</gene>
<keyword evidence="2 7" id="KW-0813">Transport</keyword>
<dbReference type="InterPro" id="IPR051393">
    <property type="entry name" value="ABC_transporter_permease"/>
</dbReference>
<evidence type="ECO:0000256" key="4">
    <source>
        <dbReference type="ARBA" id="ARBA00022692"/>
    </source>
</evidence>
<feature type="transmembrane region" description="Helical" evidence="7">
    <location>
        <begin position="153"/>
        <end position="178"/>
    </location>
</feature>
<dbReference type="InterPro" id="IPR000515">
    <property type="entry name" value="MetI-like"/>
</dbReference>
<dbReference type="SUPFAM" id="SSF161098">
    <property type="entry name" value="MetI-like"/>
    <property type="match status" value="1"/>
</dbReference>
<sequence>MNKHRQKIAWFFLSIPLILYVIWVIGPTLYTFFLSLTRYDGLGAPRFRGIKNYIMLFDDPVFIVSLVNNIKWLVIFMVIPVVLGLILALILNNQIRWSNGFKASIYMPMILSPVVIGLIWSWIYDPSGGLLNYTLTALGLKHLTRGWLSDPGLVLYCIIAAAVWRHVGYVMILFLAGLKTIPVSVLEAAQVDGADGWKRFWHIILPLLKPSTVIVFVVTIIQSFRAFDMVNTMTEGGPFNSSNVLANFMYLEAFRNYRMGYGASIAVILFLIMFGFIIIYLKQVMKDEVN</sequence>
<dbReference type="AlphaFoldDB" id="B8CZU4"/>
<dbReference type="Pfam" id="PF00528">
    <property type="entry name" value="BPD_transp_1"/>
    <property type="match status" value="1"/>
</dbReference>
<keyword evidence="10" id="KW-1185">Reference proteome</keyword>
<feature type="transmembrane region" description="Helical" evidence="7">
    <location>
        <begin position="70"/>
        <end position="91"/>
    </location>
</feature>
<keyword evidence="4 7" id="KW-0812">Transmembrane</keyword>
<reference evidence="9 10" key="1">
    <citation type="journal article" date="2009" name="PLoS ONE">
        <title>Genome analysis of the anaerobic thermohalophilic bacterium Halothermothrix orenii.</title>
        <authorList>
            <person name="Mavromatis K."/>
            <person name="Ivanova N."/>
            <person name="Anderson I."/>
            <person name="Lykidis A."/>
            <person name="Hooper S.D."/>
            <person name="Sun H."/>
            <person name="Kunin V."/>
            <person name="Lapidus A."/>
            <person name="Hugenholtz P."/>
            <person name="Patel B."/>
            <person name="Kyrpides N.C."/>
        </authorList>
    </citation>
    <scope>NUCLEOTIDE SEQUENCE [LARGE SCALE GENOMIC DNA]</scope>
    <source>
        <strain evidence="10">H 168 / OCM 544 / DSM 9562</strain>
    </source>
</reference>
<dbReference type="PROSITE" id="PS50928">
    <property type="entry name" value="ABC_TM1"/>
    <property type="match status" value="1"/>
</dbReference>
<evidence type="ECO:0000259" key="8">
    <source>
        <dbReference type="PROSITE" id="PS50928"/>
    </source>
</evidence>
<keyword evidence="6 7" id="KW-0472">Membrane</keyword>
<feature type="transmembrane region" description="Helical" evidence="7">
    <location>
        <begin position="199"/>
        <end position="221"/>
    </location>
</feature>
<dbReference type="KEGG" id="hor:Hore_20510"/>
<dbReference type="RefSeq" id="WP_015923765.1">
    <property type="nucleotide sequence ID" value="NC_011899.1"/>
</dbReference>
<evidence type="ECO:0000313" key="10">
    <source>
        <dbReference type="Proteomes" id="UP000000719"/>
    </source>
</evidence>
<dbReference type="CDD" id="cd06261">
    <property type="entry name" value="TM_PBP2"/>
    <property type="match status" value="1"/>
</dbReference>
<evidence type="ECO:0000256" key="3">
    <source>
        <dbReference type="ARBA" id="ARBA00022475"/>
    </source>
</evidence>
<dbReference type="HOGENOM" id="CLU_016047_0_0_9"/>
<dbReference type="OrthoDB" id="9788108at2"/>
<dbReference type="Gene3D" id="1.10.3720.10">
    <property type="entry name" value="MetI-like"/>
    <property type="match status" value="1"/>
</dbReference>
<protein>
    <submittedName>
        <fullName evidence="9">Binding-protein-dependent transport systems inner membrane component</fullName>
    </submittedName>
</protein>
<dbReference type="STRING" id="373903.Hore_20510"/>